<accession>A0A9N9LS57</accession>
<protein>
    <submittedName>
        <fullName evidence="3">Uncharacterized protein</fullName>
    </submittedName>
</protein>
<gene>
    <name evidence="3" type="ORF">HYALB_00005210</name>
</gene>
<reference evidence="3" key="1">
    <citation type="submission" date="2021-07" db="EMBL/GenBank/DDBJ databases">
        <authorList>
            <person name="Durling M."/>
        </authorList>
    </citation>
    <scope>NUCLEOTIDE SEQUENCE</scope>
</reference>
<name>A0A9N9LS57_9HELO</name>
<dbReference type="EMBL" id="CAJVRM010000285">
    <property type="protein sequence ID" value="CAG8978873.1"/>
    <property type="molecule type" value="Genomic_DNA"/>
</dbReference>
<keyword evidence="4" id="KW-1185">Reference proteome</keyword>
<keyword evidence="2" id="KW-0472">Membrane</keyword>
<dbReference type="AlphaFoldDB" id="A0A9N9LS57"/>
<dbReference type="Proteomes" id="UP000701801">
    <property type="component" value="Unassembled WGS sequence"/>
</dbReference>
<organism evidence="3 4">
    <name type="scientific">Hymenoscyphus albidus</name>
    <dbReference type="NCBI Taxonomy" id="595503"/>
    <lineage>
        <taxon>Eukaryota</taxon>
        <taxon>Fungi</taxon>
        <taxon>Dikarya</taxon>
        <taxon>Ascomycota</taxon>
        <taxon>Pezizomycotina</taxon>
        <taxon>Leotiomycetes</taxon>
        <taxon>Helotiales</taxon>
        <taxon>Helotiaceae</taxon>
        <taxon>Hymenoscyphus</taxon>
    </lineage>
</organism>
<feature type="transmembrane region" description="Helical" evidence="2">
    <location>
        <begin position="148"/>
        <end position="168"/>
    </location>
</feature>
<evidence type="ECO:0000313" key="4">
    <source>
        <dbReference type="Proteomes" id="UP000701801"/>
    </source>
</evidence>
<keyword evidence="2" id="KW-1133">Transmembrane helix</keyword>
<proteinExistence type="predicted"/>
<evidence type="ECO:0000256" key="2">
    <source>
        <dbReference type="SAM" id="Phobius"/>
    </source>
</evidence>
<feature type="region of interest" description="Disordered" evidence="1">
    <location>
        <begin position="109"/>
        <end position="138"/>
    </location>
</feature>
<evidence type="ECO:0000313" key="3">
    <source>
        <dbReference type="EMBL" id="CAG8978873.1"/>
    </source>
</evidence>
<sequence>MTVTEIALLQRTPDFYRGVNFGDRAHYGSNVKLNAVFRAGQQKYAFIAAGRVYEYITRNGGNLSFRQLIKSWDFDNKKDILKLVDGNLIEFDNENLVKSRPKVKEEYSLQNNGEIPQSKHPDEARITPGTSSQSLEIGSRSRWDGKSVFSHSLMFLLGLVIAITISRLK</sequence>
<keyword evidence="2" id="KW-0812">Transmembrane</keyword>
<evidence type="ECO:0000256" key="1">
    <source>
        <dbReference type="SAM" id="MobiDB-lite"/>
    </source>
</evidence>
<comment type="caution">
    <text evidence="3">The sequence shown here is derived from an EMBL/GenBank/DDBJ whole genome shotgun (WGS) entry which is preliminary data.</text>
</comment>